<comment type="cofactor">
    <cofactor evidence="1">
        <name>Fe cation</name>
        <dbReference type="ChEBI" id="CHEBI:24875"/>
    </cofactor>
</comment>
<dbReference type="NCBIfam" id="TIGR00049">
    <property type="entry name" value="iron-sulfur cluster assembly accessory protein"/>
    <property type="match status" value="1"/>
</dbReference>
<feature type="domain" description="Core" evidence="6">
    <location>
        <begin position="1"/>
        <end position="102"/>
    </location>
</feature>
<protein>
    <recommendedName>
        <fullName evidence="2">Iron-binding protein IscA</fullName>
    </recommendedName>
    <alternativeName>
        <fullName evidence="5">Iron-sulfur cluster assembly protein</fullName>
    </alternativeName>
</protein>
<evidence type="ECO:0000256" key="4">
    <source>
        <dbReference type="ARBA" id="ARBA00023004"/>
    </source>
</evidence>
<dbReference type="Proteomes" id="UP000683585">
    <property type="component" value="Chromosome"/>
</dbReference>
<evidence type="ECO:0000256" key="5">
    <source>
        <dbReference type="ARBA" id="ARBA00032050"/>
    </source>
</evidence>
<keyword evidence="3" id="KW-0479">Metal-binding</keyword>
<dbReference type="GO" id="GO:0051537">
    <property type="term" value="F:2 iron, 2 sulfur cluster binding"/>
    <property type="evidence" value="ECO:0007669"/>
    <property type="project" value="TreeGrafter"/>
</dbReference>
<dbReference type="InterPro" id="IPR017870">
    <property type="entry name" value="FeS_cluster_insertion_CS"/>
</dbReference>
<dbReference type="PANTHER" id="PTHR10072">
    <property type="entry name" value="IRON-SULFUR CLUSTER ASSEMBLY PROTEIN"/>
    <property type="match status" value="1"/>
</dbReference>
<dbReference type="InterPro" id="IPR050322">
    <property type="entry name" value="Fe-S_cluster_asmbl/transfer"/>
</dbReference>
<evidence type="ECO:0000313" key="8">
    <source>
        <dbReference type="Proteomes" id="UP000683585"/>
    </source>
</evidence>
<evidence type="ECO:0000259" key="6">
    <source>
        <dbReference type="Pfam" id="PF01521"/>
    </source>
</evidence>
<dbReference type="AlphaFoldDB" id="A0A8E4EYW5"/>
<dbReference type="InterPro" id="IPR011302">
    <property type="entry name" value="IscA_proteobact"/>
</dbReference>
<keyword evidence="8" id="KW-1185">Reference proteome</keyword>
<evidence type="ECO:0000256" key="2">
    <source>
        <dbReference type="ARBA" id="ARBA00014591"/>
    </source>
</evidence>
<sequence length="107" mass="11822">MSISMSEAAAKRIHMFFTNRGRGYGVRLGVRISGCAGMTYVLEFVDVLNEYDVIFEDKGVKLIVDSKILGYLNGTQVDFVQDGLKEGFKFHNPNIISECGCGASFKV</sequence>
<dbReference type="GO" id="GO:0016226">
    <property type="term" value="P:iron-sulfur cluster assembly"/>
    <property type="evidence" value="ECO:0007669"/>
    <property type="project" value="InterPro"/>
</dbReference>
<dbReference type="EMBL" id="LR890047">
    <property type="protein sequence ID" value="CAD6513104.1"/>
    <property type="molecule type" value="Genomic_DNA"/>
</dbReference>
<name>A0A8E4EYW5_9ENTR</name>
<dbReference type="InterPro" id="IPR000361">
    <property type="entry name" value="ATAP_core_dom"/>
</dbReference>
<dbReference type="PANTHER" id="PTHR10072:SF41">
    <property type="entry name" value="IRON-SULFUR CLUSTER ASSEMBLY 1 HOMOLOG, MITOCHONDRIAL"/>
    <property type="match status" value="1"/>
</dbReference>
<dbReference type="NCBIfam" id="TIGR02011">
    <property type="entry name" value="IscA"/>
    <property type="match status" value="1"/>
</dbReference>
<organism evidence="7 8">
    <name type="scientific">Candidatus Profftia tarda</name>
    <dbReference type="NCBI Taxonomy" id="1177216"/>
    <lineage>
        <taxon>Bacteria</taxon>
        <taxon>Pseudomonadati</taxon>
        <taxon>Pseudomonadota</taxon>
        <taxon>Gammaproteobacteria</taxon>
        <taxon>Enterobacterales</taxon>
        <taxon>Enterobacteriaceae</taxon>
        <taxon>Candidatus Profftia</taxon>
    </lineage>
</organism>
<dbReference type="GO" id="GO:0046872">
    <property type="term" value="F:metal ion binding"/>
    <property type="evidence" value="ECO:0007669"/>
    <property type="project" value="UniProtKB-KW"/>
</dbReference>
<dbReference type="GO" id="GO:0005829">
    <property type="term" value="C:cytosol"/>
    <property type="evidence" value="ECO:0007669"/>
    <property type="project" value="TreeGrafter"/>
</dbReference>
<dbReference type="RefSeq" id="WP_216782435.1">
    <property type="nucleotide sequence ID" value="NZ_LR890047.1"/>
</dbReference>
<gene>
    <name evidence="7" type="primary">iscA</name>
    <name evidence="7" type="ORF">PROFFT_A_06900</name>
</gene>
<dbReference type="Pfam" id="PF01521">
    <property type="entry name" value="Fe-S_biosyn"/>
    <property type="match status" value="1"/>
</dbReference>
<keyword evidence="4" id="KW-0408">Iron</keyword>
<dbReference type="PROSITE" id="PS01152">
    <property type="entry name" value="HESB"/>
    <property type="match status" value="1"/>
</dbReference>
<dbReference type="KEGG" id="ptf:PROFFT_A_06900"/>
<proteinExistence type="predicted"/>
<accession>A0A8E4EYW5</accession>
<evidence type="ECO:0000256" key="1">
    <source>
        <dbReference type="ARBA" id="ARBA00001962"/>
    </source>
</evidence>
<dbReference type="InterPro" id="IPR016092">
    <property type="entry name" value="ATAP"/>
</dbReference>
<evidence type="ECO:0000313" key="7">
    <source>
        <dbReference type="EMBL" id="CAD6513104.1"/>
    </source>
</evidence>
<reference evidence="7" key="1">
    <citation type="submission" date="2020-10" db="EMBL/GenBank/DDBJ databases">
        <authorList>
            <person name="Szabo G."/>
        </authorList>
    </citation>
    <scope>NUCLEOTIDE SEQUENCE</scope>
    <source>
        <strain evidence="7">PROFFT</strain>
    </source>
</reference>
<evidence type="ECO:0000256" key="3">
    <source>
        <dbReference type="ARBA" id="ARBA00022723"/>
    </source>
</evidence>